<proteinExistence type="predicted"/>
<gene>
    <name evidence="2" type="ORF">B7709_09435</name>
</gene>
<keyword evidence="1" id="KW-0812">Transmembrane</keyword>
<evidence type="ECO:0000313" key="2">
    <source>
        <dbReference type="EMBL" id="ORO76137.1"/>
    </source>
</evidence>
<name>A0A1X1ISK1_STROR</name>
<protein>
    <submittedName>
        <fullName evidence="2">Uncharacterized protein</fullName>
    </submittedName>
</protein>
<keyword evidence="1" id="KW-0472">Membrane</keyword>
<dbReference type="AlphaFoldDB" id="A0A1X1ISK1"/>
<evidence type="ECO:0000313" key="3">
    <source>
        <dbReference type="Proteomes" id="UP000194008"/>
    </source>
</evidence>
<dbReference type="InterPro" id="IPR046010">
    <property type="entry name" value="DUF5966"/>
</dbReference>
<dbReference type="EMBL" id="NCUW01000030">
    <property type="protein sequence ID" value="ORO76137.1"/>
    <property type="molecule type" value="Genomic_DNA"/>
</dbReference>
<feature type="transmembrane region" description="Helical" evidence="1">
    <location>
        <begin position="79"/>
        <end position="97"/>
    </location>
</feature>
<feature type="transmembrane region" description="Helical" evidence="1">
    <location>
        <begin position="38"/>
        <end position="59"/>
    </location>
</feature>
<keyword evidence="1" id="KW-1133">Transmembrane helix</keyword>
<dbReference type="Pfam" id="PF19391">
    <property type="entry name" value="DUF5966"/>
    <property type="match status" value="1"/>
</dbReference>
<feature type="transmembrane region" description="Helical" evidence="1">
    <location>
        <begin position="12"/>
        <end position="31"/>
    </location>
</feature>
<evidence type="ECO:0000256" key="1">
    <source>
        <dbReference type="SAM" id="Phobius"/>
    </source>
</evidence>
<organism evidence="2 3">
    <name type="scientific">Streptococcus oralis subsp. dentisani</name>
    <dbReference type="NCBI Taxonomy" id="1458253"/>
    <lineage>
        <taxon>Bacteria</taxon>
        <taxon>Bacillati</taxon>
        <taxon>Bacillota</taxon>
        <taxon>Bacilli</taxon>
        <taxon>Lactobacillales</taxon>
        <taxon>Streptococcaceae</taxon>
        <taxon>Streptococcus</taxon>
    </lineage>
</organism>
<dbReference type="Proteomes" id="UP000194008">
    <property type="component" value="Unassembled WGS sequence"/>
</dbReference>
<accession>A0A1X1ISK1</accession>
<comment type="caution">
    <text evidence="2">The sequence shown here is derived from an EMBL/GenBank/DDBJ whole genome shotgun (WGS) entry which is preliminary data.</text>
</comment>
<reference evidence="2 3" key="1">
    <citation type="journal article" date="2016" name="Eur. J. Clin. Microbiol. Infect. Dis.">
        <title>Whole genome sequencing as a tool for phylogenetic analysis of clinical strains of Mitis group streptococci.</title>
        <authorList>
            <person name="Rasmussen L.H."/>
            <person name="Dargis R."/>
            <person name="Hojholt K."/>
            <person name="Christensen J.J."/>
            <person name="Skovgaard O."/>
            <person name="Justesen U.S."/>
            <person name="Rosenvinge F.S."/>
            <person name="Moser C."/>
            <person name="Lukjancenko O."/>
            <person name="Rasmussen S."/>
            <person name="Nielsen X.C."/>
        </authorList>
    </citation>
    <scope>NUCLEOTIDE SEQUENCE [LARGE SCALE GENOMIC DNA]</scope>
    <source>
        <strain evidence="2 3">Y_5914_11</strain>
    </source>
</reference>
<sequence length="106" mass="12133">MTRKEKVMKDLLLIPVIFLAVGGILILLWRLFLIASGLFLIGFVSFLIFIEVYGIYLFFTEPTLYMEDLSQNGLISFTGFYVVFNLALLVCGVLKIISWTRRLKSS</sequence>